<organism evidence="2 3">
    <name type="scientific">Streptomyces gobitricini</name>
    <dbReference type="NCBI Taxonomy" id="68211"/>
    <lineage>
        <taxon>Bacteria</taxon>
        <taxon>Bacillati</taxon>
        <taxon>Actinomycetota</taxon>
        <taxon>Actinomycetes</taxon>
        <taxon>Kitasatosporales</taxon>
        <taxon>Streptomycetaceae</taxon>
        <taxon>Streptomyces</taxon>
    </lineage>
</organism>
<feature type="transmembrane region" description="Helical" evidence="1">
    <location>
        <begin position="57"/>
        <end position="76"/>
    </location>
</feature>
<evidence type="ECO:0000313" key="3">
    <source>
        <dbReference type="Proteomes" id="UP001499942"/>
    </source>
</evidence>
<name>A0ABN3LN36_9ACTN</name>
<accession>A0ABN3LN36</accession>
<evidence type="ECO:0000313" key="2">
    <source>
        <dbReference type="EMBL" id="GAA2485549.1"/>
    </source>
</evidence>
<dbReference type="RefSeq" id="WP_344358157.1">
    <property type="nucleotide sequence ID" value="NZ_BAAASR010000007.1"/>
</dbReference>
<dbReference type="Proteomes" id="UP001499942">
    <property type="component" value="Unassembled WGS sequence"/>
</dbReference>
<keyword evidence="1" id="KW-0472">Membrane</keyword>
<sequence length="121" mass="12557">MQDDTLNQPGRRLSVGWAVTLSFDVGITCLASLILCGIGLLLPGITEDYGESSEPSSPAALVWFAGALLLLGSLAATTPRVRSAKDGPRRLGCTLSALRLGLLILGAVGYVVYGIVTIELA</sequence>
<dbReference type="EMBL" id="BAAASR010000007">
    <property type="protein sequence ID" value="GAA2485549.1"/>
    <property type="molecule type" value="Genomic_DNA"/>
</dbReference>
<evidence type="ECO:0000256" key="1">
    <source>
        <dbReference type="SAM" id="Phobius"/>
    </source>
</evidence>
<reference evidence="2 3" key="1">
    <citation type="journal article" date="2019" name="Int. J. Syst. Evol. Microbiol.">
        <title>The Global Catalogue of Microorganisms (GCM) 10K type strain sequencing project: providing services to taxonomists for standard genome sequencing and annotation.</title>
        <authorList>
            <consortium name="The Broad Institute Genomics Platform"/>
            <consortium name="The Broad Institute Genome Sequencing Center for Infectious Disease"/>
            <person name="Wu L."/>
            <person name="Ma J."/>
        </authorList>
    </citation>
    <scope>NUCLEOTIDE SEQUENCE [LARGE SCALE GENOMIC DNA]</scope>
    <source>
        <strain evidence="2 3">JCM 5062</strain>
    </source>
</reference>
<comment type="caution">
    <text evidence="2">The sequence shown here is derived from an EMBL/GenBank/DDBJ whole genome shotgun (WGS) entry which is preliminary data.</text>
</comment>
<keyword evidence="1" id="KW-1133">Transmembrane helix</keyword>
<keyword evidence="3" id="KW-1185">Reference proteome</keyword>
<feature type="transmembrane region" description="Helical" evidence="1">
    <location>
        <begin position="21"/>
        <end position="45"/>
    </location>
</feature>
<keyword evidence="1" id="KW-0812">Transmembrane</keyword>
<protein>
    <recommendedName>
        <fullName evidence="4">Integral membrane protein</fullName>
    </recommendedName>
</protein>
<gene>
    <name evidence="2" type="ORF">GCM10010393_15720</name>
</gene>
<proteinExistence type="predicted"/>
<evidence type="ECO:0008006" key="4">
    <source>
        <dbReference type="Google" id="ProtNLM"/>
    </source>
</evidence>
<feature type="transmembrane region" description="Helical" evidence="1">
    <location>
        <begin position="97"/>
        <end position="116"/>
    </location>
</feature>